<evidence type="ECO:0000259" key="1">
    <source>
        <dbReference type="Pfam" id="PF13360"/>
    </source>
</evidence>
<dbReference type="InterPro" id="IPR018391">
    <property type="entry name" value="PQQ_b-propeller_rpt"/>
</dbReference>
<dbReference type="Gene3D" id="2.130.10.10">
    <property type="entry name" value="YVTN repeat-like/Quinoprotein amine dehydrogenase"/>
    <property type="match status" value="1"/>
</dbReference>
<sequence length="534" mass="56652">MLDERRHVGAAHERTPRKAVRGIRFANRARTALNGAMALALRFLLFVCGCAGLALAAPADVATPVFEGVWTGEIIAPNTRTEFGLAFTSTSDGVLVSVHFPAMFLHSANFGAADIHGSAFTLRPLDLSLSLADDRLTGTFGPAKLRVELRRGGEFTPPPPEPVYPAAPAPTWTRKLDAGVWASPAGFAEFVYVAAIDGKVHALRATDGSEVWTWTGSRALYGAPLATQDSVYVLDAHAELVALSRLDGTLRWRTPLLPAGASLPENPTFNHRAAAPVIDTKGVLYVGSPDGGVHAIRARNGRPIWRYDARAPIYAPLGLDGNDLLVGTFDGTVITLDRRSRRESMRTTLGGAVVSTPVVIGDRIVVGARDYLLYGLDRSGRVAWRNTFWFSWVESTPRVVDGILYLGGSDYRRVSALDPRTGEQKWATDVGGLSWGTPVVSGGTVFAATAGQNIAGTVLKHIGAIVALNRQTGAPLWRHVVPDGPRGGFSGFTGSLLLTEGKLIGAAVDGTLLAFSVGATAPALPAQPSRSASR</sequence>
<dbReference type="InterPro" id="IPR002372">
    <property type="entry name" value="PQQ_rpt_dom"/>
</dbReference>
<protein>
    <submittedName>
        <fullName evidence="2">Pyrrolo-quinoline quinone</fullName>
    </submittedName>
</protein>
<dbReference type="STRING" id="452637.Oter_1692"/>
<feature type="domain" description="Pyrrolo-quinoline quinone repeat" evidence="1">
    <location>
        <begin position="373"/>
        <end position="516"/>
    </location>
</feature>
<dbReference type="Pfam" id="PF13360">
    <property type="entry name" value="PQQ_2"/>
    <property type="match status" value="2"/>
</dbReference>
<keyword evidence="3" id="KW-1185">Reference proteome</keyword>
<dbReference type="SUPFAM" id="SSF50998">
    <property type="entry name" value="Quinoprotein alcohol dehydrogenase-like"/>
    <property type="match status" value="3"/>
</dbReference>
<proteinExistence type="predicted"/>
<dbReference type="AlphaFoldDB" id="B1ZUU2"/>
<accession>B1ZUU2</accession>
<dbReference type="eggNOG" id="COG1520">
    <property type="taxonomic scope" value="Bacteria"/>
</dbReference>
<evidence type="ECO:0000313" key="2">
    <source>
        <dbReference type="EMBL" id="ACB74976.1"/>
    </source>
</evidence>
<organism evidence="2 3">
    <name type="scientific">Opitutus terrae (strain DSM 11246 / JCM 15787 / PB90-1)</name>
    <dbReference type="NCBI Taxonomy" id="452637"/>
    <lineage>
        <taxon>Bacteria</taxon>
        <taxon>Pseudomonadati</taxon>
        <taxon>Verrucomicrobiota</taxon>
        <taxon>Opitutia</taxon>
        <taxon>Opitutales</taxon>
        <taxon>Opitutaceae</taxon>
        <taxon>Opitutus</taxon>
    </lineage>
</organism>
<dbReference type="SMART" id="SM00564">
    <property type="entry name" value="PQQ"/>
    <property type="match status" value="7"/>
</dbReference>
<reference evidence="2 3" key="1">
    <citation type="journal article" date="2011" name="J. Bacteriol.">
        <title>Genome sequence of the verrucomicrobium Opitutus terrae PB90-1, an abundant inhabitant of rice paddy soil ecosystems.</title>
        <authorList>
            <person name="van Passel M.W."/>
            <person name="Kant R."/>
            <person name="Palva A."/>
            <person name="Copeland A."/>
            <person name="Lucas S."/>
            <person name="Lapidus A."/>
            <person name="Glavina del Rio T."/>
            <person name="Pitluck S."/>
            <person name="Goltsman E."/>
            <person name="Clum A."/>
            <person name="Sun H."/>
            <person name="Schmutz J."/>
            <person name="Larimer F.W."/>
            <person name="Land M.L."/>
            <person name="Hauser L."/>
            <person name="Kyrpides N."/>
            <person name="Mikhailova N."/>
            <person name="Richardson P.P."/>
            <person name="Janssen P.H."/>
            <person name="de Vos W.M."/>
            <person name="Smidt H."/>
        </authorList>
    </citation>
    <scope>NUCLEOTIDE SEQUENCE [LARGE SCALE GENOMIC DNA]</scope>
    <source>
        <strain evidence="3">DSM 11246 / JCM 15787 / PB90-1</strain>
    </source>
</reference>
<dbReference type="PANTHER" id="PTHR34512">
    <property type="entry name" value="CELL SURFACE PROTEIN"/>
    <property type="match status" value="1"/>
</dbReference>
<dbReference type="EMBL" id="CP001032">
    <property type="protein sequence ID" value="ACB74976.1"/>
    <property type="molecule type" value="Genomic_DNA"/>
</dbReference>
<name>B1ZUU2_OPITP</name>
<dbReference type="PANTHER" id="PTHR34512:SF30">
    <property type="entry name" value="OUTER MEMBRANE PROTEIN ASSEMBLY FACTOR BAMB"/>
    <property type="match status" value="1"/>
</dbReference>
<dbReference type="InterPro" id="IPR011047">
    <property type="entry name" value="Quinoprotein_ADH-like_sf"/>
</dbReference>
<feature type="domain" description="Pyrrolo-quinoline quinone repeat" evidence="1">
    <location>
        <begin position="172"/>
        <end position="309"/>
    </location>
</feature>
<dbReference type="Proteomes" id="UP000007013">
    <property type="component" value="Chromosome"/>
</dbReference>
<dbReference type="Gene3D" id="2.40.10.480">
    <property type="match status" value="1"/>
</dbReference>
<dbReference type="HOGENOM" id="CLU_509805_0_0_0"/>
<dbReference type="KEGG" id="ote:Oter_1692"/>
<gene>
    <name evidence="2" type="ordered locus">Oter_1692</name>
</gene>
<dbReference type="Gene3D" id="2.40.128.630">
    <property type="match status" value="1"/>
</dbReference>
<dbReference type="InterPro" id="IPR015943">
    <property type="entry name" value="WD40/YVTN_repeat-like_dom_sf"/>
</dbReference>
<evidence type="ECO:0000313" key="3">
    <source>
        <dbReference type="Proteomes" id="UP000007013"/>
    </source>
</evidence>